<dbReference type="NCBIfam" id="NF037979">
    <property type="entry name" value="Na_transp"/>
    <property type="match status" value="1"/>
</dbReference>
<evidence type="ECO:0000256" key="6">
    <source>
        <dbReference type="SAM" id="Phobius"/>
    </source>
</evidence>
<protein>
    <submittedName>
        <fullName evidence="7">Sodium-dependent transporter, SNF family</fullName>
    </submittedName>
</protein>
<feature type="transmembrane region" description="Helical" evidence="6">
    <location>
        <begin position="88"/>
        <end position="110"/>
    </location>
</feature>
<reference evidence="7" key="1">
    <citation type="submission" date="2018-06" db="EMBL/GenBank/DDBJ databases">
        <authorList>
            <person name="Zhirakovskaya E."/>
        </authorList>
    </citation>
    <scope>NUCLEOTIDE SEQUENCE</scope>
</reference>
<comment type="subcellular location">
    <subcellularLocation>
        <location evidence="1">Membrane</location>
        <topology evidence="1">Multi-pass membrane protein</topology>
    </subcellularLocation>
</comment>
<feature type="transmembrane region" description="Helical" evidence="6">
    <location>
        <begin position="179"/>
        <end position="198"/>
    </location>
</feature>
<proteinExistence type="predicted"/>
<feature type="transmembrane region" description="Helical" evidence="6">
    <location>
        <begin position="218"/>
        <end position="241"/>
    </location>
</feature>
<name>A0A3B0UPQ7_9ZZZZ</name>
<dbReference type="EMBL" id="UOEP01000166">
    <property type="protein sequence ID" value="VAW22104.1"/>
    <property type="molecule type" value="Genomic_DNA"/>
</dbReference>
<feature type="transmembrane region" description="Helical" evidence="6">
    <location>
        <begin position="149"/>
        <end position="167"/>
    </location>
</feature>
<dbReference type="InterPro" id="IPR000175">
    <property type="entry name" value="Na/ntran_symport"/>
</dbReference>
<dbReference type="PANTHER" id="PTHR42948">
    <property type="entry name" value="TRANSPORTER"/>
    <property type="match status" value="1"/>
</dbReference>
<accession>A0A3B0UPQ7</accession>
<dbReference type="InterPro" id="IPR037272">
    <property type="entry name" value="SNS_sf"/>
</dbReference>
<feature type="transmembrane region" description="Helical" evidence="6">
    <location>
        <begin position="262"/>
        <end position="281"/>
    </location>
</feature>
<gene>
    <name evidence="7" type="ORF">MNBD_BACTEROID01-1967</name>
</gene>
<dbReference type="CDD" id="cd10336">
    <property type="entry name" value="SLC6sbd_Tyt1-Like"/>
    <property type="match status" value="1"/>
</dbReference>
<dbReference type="SUPFAM" id="SSF161070">
    <property type="entry name" value="SNF-like"/>
    <property type="match status" value="1"/>
</dbReference>
<keyword evidence="5 6" id="KW-0472">Membrane</keyword>
<dbReference type="PRINTS" id="PR00176">
    <property type="entry name" value="NANEUSMPORT"/>
</dbReference>
<organism evidence="7">
    <name type="scientific">hydrothermal vent metagenome</name>
    <dbReference type="NCBI Taxonomy" id="652676"/>
    <lineage>
        <taxon>unclassified sequences</taxon>
        <taxon>metagenomes</taxon>
        <taxon>ecological metagenomes</taxon>
    </lineage>
</organism>
<dbReference type="PROSITE" id="PS50267">
    <property type="entry name" value="NA_NEUROTRAN_SYMP_3"/>
    <property type="match status" value="1"/>
</dbReference>
<evidence type="ECO:0000256" key="3">
    <source>
        <dbReference type="ARBA" id="ARBA00022692"/>
    </source>
</evidence>
<evidence type="ECO:0000256" key="1">
    <source>
        <dbReference type="ARBA" id="ARBA00004141"/>
    </source>
</evidence>
<dbReference type="GO" id="GO:0016020">
    <property type="term" value="C:membrane"/>
    <property type="evidence" value="ECO:0007669"/>
    <property type="project" value="UniProtKB-SubCell"/>
</dbReference>
<evidence type="ECO:0000256" key="2">
    <source>
        <dbReference type="ARBA" id="ARBA00022448"/>
    </source>
</evidence>
<sequence>MSGKQSKRDSFSSKFGVIAAAAGSAVGLGNIWKFPYITGVYGGGAFLFVYLGFILAIGLPIMLSELIIGRKSKRNAFGAFKKLAPKSVWKYIGILGIAAAFMILSFYGVIAGWSIEYIFMAVVDGFKDTSPGEISTAFTAFIESPVKPVAFQLLFMLLTGAIVIVGVRKGIEKYTKVLMPLLVVIIIILDIKAISLKGSETGLKFLFHPDFSKLTGEGILSALGHAFFSLSLGMGTLITYGSYIRDDNNLLNTAIQVTVADTLIAVLAGIAIFPAVFAFGIEPNSGPGLVFITLPNVFQQMPGGHIFSILFFVLLTVAALTSAISILEVVVAYFTEELNMNRKWATVLATIFISFLGIICSLSMGVFKNHSFYNLNFFDLLDWVSANILLPSGGLLVSLFIGWYFGRKKIRKELEKGGHIGSALLSVFMFLVKFIAPVAIAMVLLHGTGLLDLEWFMPAK</sequence>
<dbReference type="Pfam" id="PF00209">
    <property type="entry name" value="SNF"/>
    <property type="match status" value="2"/>
</dbReference>
<evidence type="ECO:0000313" key="7">
    <source>
        <dbReference type="EMBL" id="VAW22104.1"/>
    </source>
</evidence>
<feature type="transmembrane region" description="Helical" evidence="6">
    <location>
        <begin position="418"/>
        <end position="445"/>
    </location>
</feature>
<feature type="transmembrane region" description="Helical" evidence="6">
    <location>
        <begin position="387"/>
        <end position="406"/>
    </location>
</feature>
<dbReference type="InterPro" id="IPR047218">
    <property type="entry name" value="YocR/YhdH-like"/>
</dbReference>
<feature type="transmembrane region" description="Helical" evidence="6">
    <location>
        <begin position="306"/>
        <end position="334"/>
    </location>
</feature>
<feature type="transmembrane region" description="Helical" evidence="6">
    <location>
        <begin position="346"/>
        <end position="367"/>
    </location>
</feature>
<evidence type="ECO:0000256" key="4">
    <source>
        <dbReference type="ARBA" id="ARBA00022989"/>
    </source>
</evidence>
<feature type="transmembrane region" description="Helical" evidence="6">
    <location>
        <begin position="44"/>
        <end position="68"/>
    </location>
</feature>
<evidence type="ECO:0000256" key="5">
    <source>
        <dbReference type="ARBA" id="ARBA00023136"/>
    </source>
</evidence>
<dbReference type="AlphaFoldDB" id="A0A3B0UPQ7"/>
<keyword evidence="3 6" id="KW-0812">Transmembrane</keyword>
<dbReference type="PANTHER" id="PTHR42948:SF1">
    <property type="entry name" value="TRANSPORTER"/>
    <property type="match status" value="1"/>
</dbReference>
<feature type="transmembrane region" description="Helical" evidence="6">
    <location>
        <begin position="12"/>
        <end position="32"/>
    </location>
</feature>
<keyword evidence="4 6" id="KW-1133">Transmembrane helix</keyword>
<dbReference type="PROSITE" id="PS00610">
    <property type="entry name" value="NA_NEUROTRAN_SYMP_1"/>
    <property type="match status" value="1"/>
</dbReference>
<keyword evidence="2" id="KW-0813">Transport</keyword>